<dbReference type="GO" id="GO:0032957">
    <property type="term" value="P:inositol trisphosphate metabolic process"/>
    <property type="evidence" value="ECO:0007669"/>
    <property type="project" value="InterPro"/>
</dbReference>
<keyword evidence="6" id="KW-0808">Transferase</keyword>
<evidence type="ECO:0000256" key="1">
    <source>
        <dbReference type="ARBA" id="ARBA00000399"/>
    </source>
</evidence>
<evidence type="ECO:0000256" key="2">
    <source>
        <dbReference type="ARBA" id="ARBA00000680"/>
    </source>
</evidence>
<organism evidence="14">
    <name type="scientific">Musa acuminata subsp. malaccensis</name>
    <name type="common">Wild banana</name>
    <name type="synonym">Musa malaccensis</name>
    <dbReference type="NCBI Taxonomy" id="214687"/>
    <lineage>
        <taxon>Eukaryota</taxon>
        <taxon>Viridiplantae</taxon>
        <taxon>Streptophyta</taxon>
        <taxon>Embryophyta</taxon>
        <taxon>Tracheophyta</taxon>
        <taxon>Spermatophyta</taxon>
        <taxon>Magnoliopsida</taxon>
        <taxon>Liliopsida</taxon>
        <taxon>Zingiberales</taxon>
        <taxon>Musaceae</taxon>
        <taxon>Musa</taxon>
    </lineage>
</organism>
<gene>
    <name evidence="14" type="ORF">GSMUA_208860.1</name>
</gene>
<comment type="similarity">
    <text evidence="4">Belongs to the ITPK1 family.</text>
</comment>
<evidence type="ECO:0000256" key="11">
    <source>
        <dbReference type="ARBA" id="ARBA00022842"/>
    </source>
</evidence>
<feature type="domain" description="Inositol-tetrakisphosphate 1-kinase N-terminal" evidence="13">
    <location>
        <begin position="10"/>
        <end position="88"/>
    </location>
</feature>
<keyword evidence="7" id="KW-0479">Metal-binding</keyword>
<dbReference type="EMBL" id="HG996468">
    <property type="protein sequence ID" value="CAG1849300.1"/>
    <property type="molecule type" value="Genomic_DNA"/>
</dbReference>
<name>A0A8D7AL94_MUSAM</name>
<protein>
    <submittedName>
        <fullName evidence="14">(wild Malaysian banana) hypothetical protein</fullName>
    </submittedName>
</protein>
<proteinExistence type="inferred from homology"/>
<dbReference type="Pfam" id="PF05770">
    <property type="entry name" value="Ins134_P3_kin"/>
    <property type="match status" value="1"/>
</dbReference>
<keyword evidence="8" id="KW-0547">Nucleotide-binding</keyword>
<comment type="catalytic activity">
    <reaction evidence="2">
        <text>1D-myo-inositol 1,3,4-trisphosphate + ATP = 1D-myo-inositol 1,3,4,5-tetrakisphosphate + ADP + H(+)</text>
        <dbReference type="Rhea" id="RHEA:13253"/>
        <dbReference type="ChEBI" id="CHEBI:15378"/>
        <dbReference type="ChEBI" id="CHEBI:30616"/>
        <dbReference type="ChEBI" id="CHEBI:57895"/>
        <dbReference type="ChEBI" id="CHEBI:58414"/>
        <dbReference type="ChEBI" id="CHEBI:456216"/>
        <dbReference type="EC" id="2.7.1.159"/>
    </reaction>
</comment>
<sequence>MAENPRRFTVGYALAPKKQKSFIQPSLVDLSRKRGVDLVPIDTTRPLAEQGPFDCVLHKLHGEDWKAQLDGFAAKNPGVPIVDPPLAITRLHNRISMLQVGTHYLVIDINYFPGFAKMPSYEGVLTDFFWNIVHEKEVKEAGGSATGNDDKEA</sequence>
<dbReference type="GO" id="GO:0047325">
    <property type="term" value="F:inositol-3,4,5,6-tetrakisphosphate 1-kinase activity"/>
    <property type="evidence" value="ECO:0007669"/>
    <property type="project" value="InterPro"/>
</dbReference>
<dbReference type="GO" id="GO:0052725">
    <property type="term" value="F:inositol-1,3,4-trisphosphate 6-kinase activity"/>
    <property type="evidence" value="ECO:0007669"/>
    <property type="project" value="InterPro"/>
</dbReference>
<dbReference type="GO" id="GO:0052726">
    <property type="term" value="F:inositol-1,3,4-trisphosphate 5-kinase activity"/>
    <property type="evidence" value="ECO:0007669"/>
    <property type="project" value="InterPro"/>
</dbReference>
<evidence type="ECO:0000256" key="5">
    <source>
        <dbReference type="ARBA" id="ARBA00011245"/>
    </source>
</evidence>
<feature type="domain" description="Inositol 1,3,4-trisphosphate 5/6-kinase ATP-grasp" evidence="12">
    <location>
        <begin position="100"/>
        <end position="131"/>
    </location>
</feature>
<dbReference type="Gene3D" id="3.40.50.11370">
    <property type="match status" value="1"/>
</dbReference>
<dbReference type="AlphaFoldDB" id="A0A8D7AL94"/>
<reference evidence="14" key="1">
    <citation type="submission" date="2021-03" db="EMBL/GenBank/DDBJ databases">
        <authorList>
            <consortium name="Genoscope - CEA"/>
            <person name="William W."/>
        </authorList>
    </citation>
    <scope>NUCLEOTIDE SEQUENCE</scope>
    <source>
        <strain evidence="14">Doubled-haploid Pahang</strain>
    </source>
</reference>
<evidence type="ECO:0000256" key="10">
    <source>
        <dbReference type="ARBA" id="ARBA00022840"/>
    </source>
</evidence>
<comment type="catalytic activity">
    <reaction evidence="1">
        <text>1D-myo-inositol 1,3,4-trisphosphate + ATP = 1D-myo-inositol 1,3,4,6-tetrakisphosphate + ADP + H(+)</text>
        <dbReference type="Rhea" id="RHEA:20940"/>
        <dbReference type="ChEBI" id="CHEBI:15378"/>
        <dbReference type="ChEBI" id="CHEBI:30616"/>
        <dbReference type="ChEBI" id="CHEBI:57660"/>
        <dbReference type="ChEBI" id="CHEBI:58414"/>
        <dbReference type="ChEBI" id="CHEBI:456216"/>
        <dbReference type="EC" id="2.7.1.159"/>
    </reaction>
</comment>
<dbReference type="PANTHER" id="PTHR14217:SF24">
    <property type="entry name" value="INOSITOL-TETRAKISPHOSPHATE 1-KINASE 1"/>
    <property type="match status" value="1"/>
</dbReference>
<evidence type="ECO:0000256" key="9">
    <source>
        <dbReference type="ARBA" id="ARBA00022777"/>
    </source>
</evidence>
<accession>A0A8D7AL94</accession>
<keyword evidence="9" id="KW-0418">Kinase</keyword>
<evidence type="ECO:0000256" key="3">
    <source>
        <dbReference type="ARBA" id="ARBA00001946"/>
    </source>
</evidence>
<dbReference type="InterPro" id="IPR040464">
    <property type="entry name" value="InsP(3)kin_ATP-grasp"/>
</dbReference>
<evidence type="ECO:0000259" key="12">
    <source>
        <dbReference type="Pfam" id="PF05770"/>
    </source>
</evidence>
<evidence type="ECO:0000313" key="14">
    <source>
        <dbReference type="EMBL" id="CAG1849300.1"/>
    </source>
</evidence>
<dbReference type="PANTHER" id="PTHR14217">
    <property type="entry name" value="INOSITOL-TETRAKISPHOSPHATE 1-KINASE"/>
    <property type="match status" value="1"/>
</dbReference>
<dbReference type="InterPro" id="IPR008656">
    <property type="entry name" value="Inositol_tetrakis-P_1-kinase"/>
</dbReference>
<evidence type="ECO:0000256" key="4">
    <source>
        <dbReference type="ARBA" id="ARBA00009601"/>
    </source>
</evidence>
<dbReference type="Pfam" id="PF17927">
    <property type="entry name" value="Ins134_P3_kin_N"/>
    <property type="match status" value="1"/>
</dbReference>
<comment type="subunit">
    <text evidence="5">Monomer.</text>
</comment>
<dbReference type="InterPro" id="IPR041429">
    <property type="entry name" value="ITPK1_N"/>
</dbReference>
<comment type="cofactor">
    <cofactor evidence="3">
        <name>Mg(2+)</name>
        <dbReference type="ChEBI" id="CHEBI:18420"/>
    </cofactor>
</comment>
<dbReference type="GO" id="GO:0000287">
    <property type="term" value="F:magnesium ion binding"/>
    <property type="evidence" value="ECO:0007669"/>
    <property type="project" value="InterPro"/>
</dbReference>
<dbReference type="GO" id="GO:0005524">
    <property type="term" value="F:ATP binding"/>
    <property type="evidence" value="ECO:0007669"/>
    <property type="project" value="UniProtKB-KW"/>
</dbReference>
<evidence type="ECO:0000256" key="8">
    <source>
        <dbReference type="ARBA" id="ARBA00022741"/>
    </source>
</evidence>
<evidence type="ECO:0000256" key="6">
    <source>
        <dbReference type="ARBA" id="ARBA00022679"/>
    </source>
</evidence>
<keyword evidence="11" id="KW-0460">Magnesium</keyword>
<evidence type="ECO:0000256" key="7">
    <source>
        <dbReference type="ARBA" id="ARBA00022723"/>
    </source>
</evidence>
<evidence type="ECO:0000259" key="13">
    <source>
        <dbReference type="Pfam" id="PF17927"/>
    </source>
</evidence>
<keyword evidence="10" id="KW-0067">ATP-binding</keyword>